<dbReference type="PANTHER" id="PTHR36048:SF2">
    <property type="entry name" value="(RAPE) HYPOTHETICAL PROTEIN"/>
    <property type="match status" value="1"/>
</dbReference>
<keyword evidence="3" id="KW-1185">Reference proteome</keyword>
<comment type="caution">
    <text evidence="2">The sequence shown here is derived from an EMBL/GenBank/DDBJ whole genome shotgun (WGS) entry which is preliminary data.</text>
</comment>
<name>A0A565CDZ5_9BRAS</name>
<protein>
    <submittedName>
        <fullName evidence="2">Uncharacterized protein</fullName>
    </submittedName>
</protein>
<dbReference type="PANTHER" id="PTHR36048">
    <property type="entry name" value="RIBOSOME MATURATION FACTOR"/>
    <property type="match status" value="1"/>
</dbReference>
<proteinExistence type="predicted"/>
<dbReference type="Proteomes" id="UP000489600">
    <property type="component" value="Unassembled WGS sequence"/>
</dbReference>
<accession>A0A565CDZ5</accession>
<sequence>MENVTPLVAEIIALNDKKVAMALDDIIKLSKSKTSVNKGKKQRRQKNITQSFNRAVRNNTSKMQHYTSSLSAVRQGAIAKRRSNFQGHQYPVTTNFARKAATAPLHSVHGRAFNAGRMTSANQSRSRMLDNSLISAH</sequence>
<reference evidence="2" key="1">
    <citation type="submission" date="2019-07" db="EMBL/GenBank/DDBJ databases">
        <authorList>
            <person name="Dittberner H."/>
        </authorList>
    </citation>
    <scope>NUCLEOTIDE SEQUENCE [LARGE SCALE GENOMIC DNA]</scope>
</reference>
<gene>
    <name evidence="2" type="ORF">ANE_LOCUS22337</name>
</gene>
<feature type="compositionally biased region" description="Polar residues" evidence="1">
    <location>
        <begin position="117"/>
        <end position="126"/>
    </location>
</feature>
<organism evidence="2 3">
    <name type="scientific">Arabis nemorensis</name>
    <dbReference type="NCBI Taxonomy" id="586526"/>
    <lineage>
        <taxon>Eukaryota</taxon>
        <taxon>Viridiplantae</taxon>
        <taxon>Streptophyta</taxon>
        <taxon>Embryophyta</taxon>
        <taxon>Tracheophyta</taxon>
        <taxon>Spermatophyta</taxon>
        <taxon>Magnoliopsida</taxon>
        <taxon>eudicotyledons</taxon>
        <taxon>Gunneridae</taxon>
        <taxon>Pentapetalae</taxon>
        <taxon>rosids</taxon>
        <taxon>malvids</taxon>
        <taxon>Brassicales</taxon>
        <taxon>Brassicaceae</taxon>
        <taxon>Arabideae</taxon>
        <taxon>Arabis</taxon>
    </lineage>
</organism>
<dbReference type="OrthoDB" id="1902342at2759"/>
<evidence type="ECO:0000256" key="1">
    <source>
        <dbReference type="SAM" id="MobiDB-lite"/>
    </source>
</evidence>
<dbReference type="EMBL" id="CABITT030000007">
    <property type="protein sequence ID" value="VVB11893.1"/>
    <property type="molecule type" value="Genomic_DNA"/>
</dbReference>
<dbReference type="AlphaFoldDB" id="A0A565CDZ5"/>
<feature type="region of interest" description="Disordered" evidence="1">
    <location>
        <begin position="116"/>
        <end position="137"/>
    </location>
</feature>
<evidence type="ECO:0000313" key="3">
    <source>
        <dbReference type="Proteomes" id="UP000489600"/>
    </source>
</evidence>
<evidence type="ECO:0000313" key="2">
    <source>
        <dbReference type="EMBL" id="VVB11893.1"/>
    </source>
</evidence>